<feature type="region of interest" description="Disordered" evidence="1">
    <location>
        <begin position="1"/>
        <end position="36"/>
    </location>
</feature>
<protein>
    <submittedName>
        <fullName evidence="2">Uncharacterized protein</fullName>
    </submittedName>
</protein>
<accession>A0ABQ9IHS6</accession>
<gene>
    <name evidence="2" type="ORF">PR048_001057</name>
</gene>
<feature type="region of interest" description="Disordered" evidence="1">
    <location>
        <begin position="531"/>
        <end position="570"/>
    </location>
</feature>
<feature type="compositionally biased region" description="Polar residues" evidence="1">
    <location>
        <begin position="531"/>
        <end position="540"/>
    </location>
</feature>
<evidence type="ECO:0000313" key="3">
    <source>
        <dbReference type="Proteomes" id="UP001159363"/>
    </source>
</evidence>
<feature type="compositionally biased region" description="Polar residues" evidence="1">
    <location>
        <begin position="1"/>
        <end position="15"/>
    </location>
</feature>
<organism evidence="2 3">
    <name type="scientific">Dryococelus australis</name>
    <dbReference type="NCBI Taxonomy" id="614101"/>
    <lineage>
        <taxon>Eukaryota</taxon>
        <taxon>Metazoa</taxon>
        <taxon>Ecdysozoa</taxon>
        <taxon>Arthropoda</taxon>
        <taxon>Hexapoda</taxon>
        <taxon>Insecta</taxon>
        <taxon>Pterygota</taxon>
        <taxon>Neoptera</taxon>
        <taxon>Polyneoptera</taxon>
        <taxon>Phasmatodea</taxon>
        <taxon>Verophasmatodea</taxon>
        <taxon>Anareolatae</taxon>
        <taxon>Phasmatidae</taxon>
        <taxon>Eurycanthinae</taxon>
        <taxon>Dryococelus</taxon>
    </lineage>
</organism>
<feature type="compositionally biased region" description="Low complexity" evidence="1">
    <location>
        <begin position="464"/>
        <end position="475"/>
    </location>
</feature>
<feature type="region of interest" description="Disordered" evidence="1">
    <location>
        <begin position="398"/>
        <end position="422"/>
    </location>
</feature>
<sequence length="646" mass="71487">MKATSRLNSSFATRSWTERARSVASSRGRSPPRLRGWRHPVHVRVYKPVRSRGRPAGLTLTLNQGHAPCAHTHGNSTGSGGITASFCNSNESVRSPASQQRGTSCLTTRLFALVKYTFAPVAFCSRLEVKVLKKYLSQGMQERMMRLLVNSFDGTPSPQLYLPKILMTNDKSTNILTDDSPDSNPYRLFTYYPSIVTNFTGRMSLSAPVEVYAGMGSEFSLGLISKVLTLSRTASKTTLIIQQTPATAVILEEQFSPISAQVEQFIQHLGYRGYRYPRSRSFLSFSVRLPETVLLFFYSSPTKDRQLTLKAKLTRASSAPIASTGKTLYWNIVSPLSVMLCNGQEVNSKCRHVVAEWEGGMMYEWETRCIRQHGDNDELWLSGEAGINQCMKRLRIGEGEGERRPDGGCSSPLPLREGGPLTVTRTGDRLAGLAPAAGAGPRATLAQRSQQVVATRHSGRLHTSQPLRSSPQRSSCPFKTTAFHVKTVHDQVAAWLKEFCTPEVYKRGSARGDQDMRINCLIASTVQSTELAPGSGQSDTVPIPGVQGPRRCSGQTTRLPPRQTGFDSRPGLSLDFRTRESFRTMLLDSGFSRGSPVSSAFVFRRCFILISLHSHQLLRPRCNEPPKSLYYTPPLLNPPRDQNSLS</sequence>
<evidence type="ECO:0000313" key="2">
    <source>
        <dbReference type="EMBL" id="KAJ8895720.1"/>
    </source>
</evidence>
<comment type="caution">
    <text evidence="2">The sequence shown here is derived from an EMBL/GenBank/DDBJ whole genome shotgun (WGS) entry which is preliminary data.</text>
</comment>
<evidence type="ECO:0000256" key="1">
    <source>
        <dbReference type="SAM" id="MobiDB-lite"/>
    </source>
</evidence>
<dbReference type="Proteomes" id="UP001159363">
    <property type="component" value="Chromosome 1"/>
</dbReference>
<name>A0ABQ9IHS6_9NEOP</name>
<dbReference type="EMBL" id="JARBHB010000001">
    <property type="protein sequence ID" value="KAJ8895720.1"/>
    <property type="molecule type" value="Genomic_DNA"/>
</dbReference>
<feature type="region of interest" description="Disordered" evidence="1">
    <location>
        <begin position="453"/>
        <end position="475"/>
    </location>
</feature>
<proteinExistence type="predicted"/>
<keyword evidence="3" id="KW-1185">Reference proteome</keyword>
<reference evidence="2 3" key="1">
    <citation type="submission" date="2023-02" db="EMBL/GenBank/DDBJ databases">
        <title>LHISI_Scaffold_Assembly.</title>
        <authorList>
            <person name="Stuart O.P."/>
            <person name="Cleave R."/>
            <person name="Magrath M.J.L."/>
            <person name="Mikheyev A.S."/>
        </authorList>
    </citation>
    <scope>NUCLEOTIDE SEQUENCE [LARGE SCALE GENOMIC DNA]</scope>
    <source>
        <strain evidence="2">Daus_M_001</strain>
        <tissue evidence="2">Leg muscle</tissue>
    </source>
</reference>